<dbReference type="Pfam" id="PF05653">
    <property type="entry name" value="Mg_trans_NIPA"/>
    <property type="match status" value="1"/>
</dbReference>
<evidence type="ECO:0000313" key="7">
    <source>
        <dbReference type="EMBL" id="KAK1922243.1"/>
    </source>
</evidence>
<keyword evidence="8" id="KW-1185">Reference proteome</keyword>
<feature type="transmembrane region" description="Helical" evidence="6">
    <location>
        <begin position="241"/>
        <end position="260"/>
    </location>
</feature>
<comment type="caution">
    <text evidence="7">The sequence shown here is derived from an EMBL/GenBank/DDBJ whole genome shotgun (WGS) entry which is preliminary data.</text>
</comment>
<protein>
    <submittedName>
        <fullName evidence="7">Magnesium transporter NIPA-domain-containing protein</fullName>
    </submittedName>
</protein>
<feature type="compositionally biased region" description="Basic and acidic residues" evidence="5">
    <location>
        <begin position="647"/>
        <end position="656"/>
    </location>
</feature>
<feature type="region of interest" description="Disordered" evidence="5">
    <location>
        <begin position="612"/>
        <end position="711"/>
    </location>
</feature>
<feature type="transmembrane region" description="Helical" evidence="6">
    <location>
        <begin position="135"/>
        <end position="156"/>
    </location>
</feature>
<feature type="transmembrane region" description="Helical" evidence="6">
    <location>
        <begin position="299"/>
        <end position="322"/>
    </location>
</feature>
<dbReference type="AlphaFoldDB" id="A0AAD9FP68"/>
<gene>
    <name evidence="7" type="ORF">DB88DRAFT_533190</name>
</gene>
<dbReference type="SUPFAM" id="SSF103481">
    <property type="entry name" value="Multidrug resistance efflux transporter EmrE"/>
    <property type="match status" value="1"/>
</dbReference>
<accession>A0AAD9FP68</accession>
<feature type="transmembrane region" description="Helical" evidence="6">
    <location>
        <begin position="206"/>
        <end position="229"/>
    </location>
</feature>
<feature type="transmembrane region" description="Helical" evidence="6">
    <location>
        <begin position="176"/>
        <end position="194"/>
    </location>
</feature>
<proteinExistence type="predicted"/>
<dbReference type="PANTHER" id="PTHR12570:SF92">
    <property type="entry name" value="SPICHTHYIN, ISOFORM B"/>
    <property type="match status" value="1"/>
</dbReference>
<dbReference type="GO" id="GO:0016020">
    <property type="term" value="C:membrane"/>
    <property type="evidence" value="ECO:0007669"/>
    <property type="project" value="UniProtKB-SubCell"/>
</dbReference>
<name>A0AAD9FP68_PAPLA</name>
<sequence length="711" mass="76630">MSSSIASATASSASSSASASSGTHGLSVGSGNSAFKIVGISLAVGSGFFIGASFVVKKKGLLRATAKHGNATGEGHAYLKDWIWWTGMIMMIIGEILNFVAYAFTEAILVTPMGALSVVICAILSHFFLKESLNFFGWIGCTLCIIGATILALNAPEQQSVTTIKAFQKLFLSPGFLVWGSLSIATSLGIVFFVAPRWGKTNMMPYIAVCSLIGGISVSCTQGLGASIVTSIQGDNQVKHWFFWFLFVFVVITLLVEINYLNKALELFNAAMVVPVYFVTFTSATLITSFILYQGLKATAITLITMVLGFLVVCLGITLLQLSKVDPKQLTKLDRKATIFLEAAHRPTEEAEKGNVSAMEDPGMDALRGGFGAVGSIIRARSINRRMSSASSFGDGKYVGYSSANNLSTHGLGQLQRYQLSDNPMPDDAMERVSLHTKSPVDGSSPFSHQPFPQRSKSHLKFEEADVVHQYGYGREDDSTHHYRTHGNSAPPLFHLNAGKVPGMGKRQASSSSVYPPLVEEPEEMGEVQSAPAGPGYLDPYGHPGKGRLSRNPSKVSDHAPQASPTAAGRLANMFHFGSADSSRYEVRGGTHRGTKDYPHLRTKDIAVEREERAALVDRETDGDDDGEDGTLRSTHRRSNSEAQDGEDAREYDEPRSAVTDESFGHVLQAERIPAPSPVITMRPPVELEDDQKTLRGGSPRGPRAYGSGRA</sequence>
<dbReference type="InterPro" id="IPR037185">
    <property type="entry name" value="EmrE-like"/>
</dbReference>
<dbReference type="EMBL" id="JAODAN010000009">
    <property type="protein sequence ID" value="KAK1922243.1"/>
    <property type="molecule type" value="Genomic_DNA"/>
</dbReference>
<feature type="compositionally biased region" description="Polar residues" evidence="5">
    <location>
        <begin position="445"/>
        <end position="455"/>
    </location>
</feature>
<dbReference type="Gene3D" id="1.10.3730.20">
    <property type="match status" value="1"/>
</dbReference>
<feature type="transmembrane region" description="Helical" evidence="6">
    <location>
        <begin position="107"/>
        <end position="128"/>
    </location>
</feature>
<feature type="transmembrane region" description="Helical" evidence="6">
    <location>
        <begin position="82"/>
        <end position="101"/>
    </location>
</feature>
<evidence type="ECO:0000256" key="6">
    <source>
        <dbReference type="SAM" id="Phobius"/>
    </source>
</evidence>
<organism evidence="7 8">
    <name type="scientific">Papiliotrema laurentii</name>
    <name type="common">Cryptococcus laurentii</name>
    <dbReference type="NCBI Taxonomy" id="5418"/>
    <lineage>
        <taxon>Eukaryota</taxon>
        <taxon>Fungi</taxon>
        <taxon>Dikarya</taxon>
        <taxon>Basidiomycota</taxon>
        <taxon>Agaricomycotina</taxon>
        <taxon>Tremellomycetes</taxon>
        <taxon>Tremellales</taxon>
        <taxon>Rhynchogastremaceae</taxon>
        <taxon>Papiliotrema</taxon>
    </lineage>
</organism>
<evidence type="ECO:0000256" key="1">
    <source>
        <dbReference type="ARBA" id="ARBA00004141"/>
    </source>
</evidence>
<evidence type="ECO:0000256" key="4">
    <source>
        <dbReference type="ARBA" id="ARBA00023136"/>
    </source>
</evidence>
<evidence type="ECO:0000313" key="8">
    <source>
        <dbReference type="Proteomes" id="UP001182556"/>
    </source>
</evidence>
<feature type="region of interest" description="Disordered" evidence="5">
    <location>
        <begin position="520"/>
        <end position="564"/>
    </location>
</feature>
<feature type="region of interest" description="Disordered" evidence="5">
    <location>
        <begin position="437"/>
        <end position="458"/>
    </location>
</feature>
<keyword evidence="2 6" id="KW-0812">Transmembrane</keyword>
<feature type="transmembrane region" description="Helical" evidence="6">
    <location>
        <begin position="35"/>
        <end position="56"/>
    </location>
</feature>
<dbReference type="InterPro" id="IPR008521">
    <property type="entry name" value="Mg_trans_NIPA"/>
</dbReference>
<evidence type="ECO:0000256" key="3">
    <source>
        <dbReference type="ARBA" id="ARBA00022989"/>
    </source>
</evidence>
<dbReference type="GO" id="GO:0015095">
    <property type="term" value="F:magnesium ion transmembrane transporter activity"/>
    <property type="evidence" value="ECO:0007669"/>
    <property type="project" value="InterPro"/>
</dbReference>
<feature type="transmembrane region" description="Helical" evidence="6">
    <location>
        <begin position="267"/>
        <end position="293"/>
    </location>
</feature>
<dbReference type="Proteomes" id="UP001182556">
    <property type="component" value="Unassembled WGS sequence"/>
</dbReference>
<evidence type="ECO:0000256" key="2">
    <source>
        <dbReference type="ARBA" id="ARBA00022692"/>
    </source>
</evidence>
<comment type="subcellular location">
    <subcellularLocation>
        <location evidence="1">Membrane</location>
        <topology evidence="1">Multi-pass membrane protein</topology>
    </subcellularLocation>
</comment>
<dbReference type="PANTHER" id="PTHR12570">
    <property type="match status" value="1"/>
</dbReference>
<keyword evidence="3 6" id="KW-1133">Transmembrane helix</keyword>
<evidence type="ECO:0000256" key="5">
    <source>
        <dbReference type="SAM" id="MobiDB-lite"/>
    </source>
</evidence>
<reference evidence="7" key="1">
    <citation type="submission" date="2023-02" db="EMBL/GenBank/DDBJ databases">
        <title>Identification and recombinant expression of a fungal hydrolase from Papiliotrema laurentii that hydrolyzes apple cutin and clears colloidal polyester polyurethane.</title>
        <authorList>
            <consortium name="DOE Joint Genome Institute"/>
            <person name="Roman V.A."/>
            <person name="Bojanowski C."/>
            <person name="Crable B.R."/>
            <person name="Wagner D.N."/>
            <person name="Hung C.S."/>
            <person name="Nadeau L.J."/>
            <person name="Schratz L."/>
            <person name="Haridas S."/>
            <person name="Pangilinan J."/>
            <person name="Lipzen A."/>
            <person name="Na H."/>
            <person name="Yan M."/>
            <person name="Ng V."/>
            <person name="Grigoriev I.V."/>
            <person name="Spatafora J.W."/>
            <person name="Barlow D."/>
            <person name="Biffinger J."/>
            <person name="Kelley-Loughnane N."/>
            <person name="Varaljay V.A."/>
            <person name="Crookes-Goodson W.J."/>
        </authorList>
    </citation>
    <scope>NUCLEOTIDE SEQUENCE</scope>
    <source>
        <strain evidence="7">5307AH</strain>
    </source>
</reference>
<keyword evidence="4 6" id="KW-0472">Membrane</keyword>